<dbReference type="InterPro" id="IPR006073">
    <property type="entry name" value="GTP-bd"/>
</dbReference>
<keyword evidence="1" id="KW-0547">Nucleotide-binding</keyword>
<dbReference type="PANTHER" id="PTHR42714">
    <property type="entry name" value="TRNA MODIFICATION GTPASE GTPBP3"/>
    <property type="match status" value="1"/>
</dbReference>
<feature type="domain" description="G" evidence="3">
    <location>
        <begin position="46"/>
        <end position="154"/>
    </location>
</feature>
<keyword evidence="2" id="KW-0342">GTP-binding</keyword>
<name>A0ABQ1ZR96_9BACL</name>
<evidence type="ECO:0000256" key="2">
    <source>
        <dbReference type="ARBA" id="ARBA00023134"/>
    </source>
</evidence>
<dbReference type="Proteomes" id="UP000605427">
    <property type="component" value="Unassembled WGS sequence"/>
</dbReference>
<dbReference type="Gene3D" id="3.40.50.300">
    <property type="entry name" value="P-loop containing nucleotide triphosphate hydrolases"/>
    <property type="match status" value="1"/>
</dbReference>
<sequence length="355" mass="38684">MKTIGKSTYTEAQKSEMKRQIRHAADDAFDKEMAEINEQLNKEILIALVGDVNAGKSSTINRIVGEEVAGVGAEPGETTAIHPHAYKDKIFFIDTPGLNDVNKENSATTLDYFRKTDVVLFFLNAAGTVFSESEQRSFRIVEKANPNILIVLNKIDAADEVDRLVSRVRRETGQKYDVIPISSRTGENVDTLRDAILELLKKNNKDILFARTIKEKSSIANKWIIAASTSAGAIGAVPLPGADIVPLTALQIGLLTKLATLYERPISREAAKEIVITAIVGNLGRTIFSQIVKFFPGAGSVAAAGVAGTVTLALGYSVKYAYERGIDVTPESVSKLYKTFRDRKDKGKKLPGEPE</sequence>
<dbReference type="NCBIfam" id="TIGR00231">
    <property type="entry name" value="small_GTP"/>
    <property type="match status" value="1"/>
</dbReference>
<gene>
    <name evidence="4" type="ORF">GCM10007362_10690</name>
</gene>
<dbReference type="RefSeq" id="WP_172240090.1">
    <property type="nucleotide sequence ID" value="NZ_BMDD01000001.1"/>
</dbReference>
<evidence type="ECO:0000259" key="3">
    <source>
        <dbReference type="Pfam" id="PF01926"/>
    </source>
</evidence>
<dbReference type="InterPro" id="IPR005225">
    <property type="entry name" value="Small_GTP-bd"/>
</dbReference>
<protein>
    <recommendedName>
        <fullName evidence="3">G domain-containing protein</fullName>
    </recommendedName>
</protein>
<dbReference type="InterPro" id="IPR027417">
    <property type="entry name" value="P-loop_NTPase"/>
</dbReference>
<dbReference type="Pfam" id="PF01926">
    <property type="entry name" value="MMR_HSR1"/>
    <property type="match status" value="1"/>
</dbReference>
<dbReference type="SUPFAM" id="SSF52540">
    <property type="entry name" value="P-loop containing nucleoside triphosphate hydrolases"/>
    <property type="match status" value="1"/>
</dbReference>
<proteinExistence type="predicted"/>
<comment type="caution">
    <text evidence="4">The sequence shown here is derived from an EMBL/GenBank/DDBJ whole genome shotgun (WGS) entry which is preliminary data.</text>
</comment>
<evidence type="ECO:0000313" key="5">
    <source>
        <dbReference type="Proteomes" id="UP000605427"/>
    </source>
</evidence>
<dbReference type="PANTHER" id="PTHR42714:SF6">
    <property type="entry name" value="TRANSLATION INITIATION FACTOR IF-2"/>
    <property type="match status" value="1"/>
</dbReference>
<evidence type="ECO:0000313" key="4">
    <source>
        <dbReference type="EMBL" id="GGH72503.1"/>
    </source>
</evidence>
<reference evidence="5" key="1">
    <citation type="journal article" date="2019" name="Int. J. Syst. Evol. Microbiol.">
        <title>The Global Catalogue of Microorganisms (GCM) 10K type strain sequencing project: providing services to taxonomists for standard genome sequencing and annotation.</title>
        <authorList>
            <consortium name="The Broad Institute Genomics Platform"/>
            <consortium name="The Broad Institute Genome Sequencing Center for Infectious Disease"/>
            <person name="Wu L."/>
            <person name="Ma J."/>
        </authorList>
    </citation>
    <scope>NUCLEOTIDE SEQUENCE [LARGE SCALE GENOMIC DNA]</scope>
    <source>
        <strain evidence="5">CCM 8702</strain>
    </source>
</reference>
<dbReference type="CDD" id="cd00882">
    <property type="entry name" value="Ras_like_GTPase"/>
    <property type="match status" value="1"/>
</dbReference>
<keyword evidence="5" id="KW-1185">Reference proteome</keyword>
<dbReference type="EMBL" id="BMDD01000001">
    <property type="protein sequence ID" value="GGH72503.1"/>
    <property type="molecule type" value="Genomic_DNA"/>
</dbReference>
<accession>A0ABQ1ZR96</accession>
<organism evidence="4 5">
    <name type="scientific">Saccharibacillus endophyticus</name>
    <dbReference type="NCBI Taxonomy" id="2060666"/>
    <lineage>
        <taxon>Bacteria</taxon>
        <taxon>Bacillati</taxon>
        <taxon>Bacillota</taxon>
        <taxon>Bacilli</taxon>
        <taxon>Bacillales</taxon>
        <taxon>Paenibacillaceae</taxon>
        <taxon>Saccharibacillus</taxon>
    </lineage>
</organism>
<evidence type="ECO:0000256" key="1">
    <source>
        <dbReference type="ARBA" id="ARBA00022741"/>
    </source>
</evidence>